<comment type="caution">
    <text evidence="1">The sequence shown here is derived from an EMBL/GenBank/DDBJ whole genome shotgun (WGS) entry which is preliminary data.</text>
</comment>
<dbReference type="AlphaFoldDB" id="A0A5J4JG88"/>
<sequence length="104" mass="11998">MEWEEYLFTDDAVFMRMQLRDMITKAVYEVKNEQTAVEKYAKLNPDLVTMAGDSLIHCSGIQPVFRLINDFTDGKMGISQLLSKLFDLLLGNIESSWLCGENRR</sequence>
<reference evidence="1 2" key="1">
    <citation type="submission" date="2019-09" db="EMBL/GenBank/DDBJ databases">
        <title>Draft genome sequence of Bacillus sp. JC-7.</title>
        <authorList>
            <person name="Tanaka N."/>
            <person name="Shiwa Y."/>
            <person name="Fujita N."/>
            <person name="Tanasupawat S."/>
        </authorList>
    </citation>
    <scope>NUCLEOTIDE SEQUENCE [LARGE SCALE GENOMIC DNA]</scope>
    <source>
        <strain evidence="1 2">JC-7</strain>
    </source>
</reference>
<dbReference type="Proteomes" id="UP000391919">
    <property type="component" value="Unassembled WGS sequence"/>
</dbReference>
<evidence type="ECO:0000313" key="2">
    <source>
        <dbReference type="Proteomes" id="UP000391919"/>
    </source>
</evidence>
<dbReference type="RefSeq" id="WP_216643708.1">
    <property type="nucleotide sequence ID" value="NZ_BKZP01000007.1"/>
</dbReference>
<proteinExistence type="predicted"/>
<evidence type="ECO:0000313" key="1">
    <source>
        <dbReference type="EMBL" id="GER69338.1"/>
    </source>
</evidence>
<protein>
    <submittedName>
        <fullName evidence="1">Uncharacterized protein</fullName>
    </submittedName>
</protein>
<keyword evidence="2" id="KW-1185">Reference proteome</keyword>
<name>A0A5J4JG88_9BACI</name>
<organism evidence="1 2">
    <name type="scientific">Weizmannia acidilactici</name>
    <dbReference type="NCBI Taxonomy" id="2607726"/>
    <lineage>
        <taxon>Bacteria</taxon>
        <taxon>Bacillati</taxon>
        <taxon>Bacillota</taxon>
        <taxon>Bacilli</taxon>
        <taxon>Bacillales</taxon>
        <taxon>Bacillaceae</taxon>
        <taxon>Heyndrickxia</taxon>
    </lineage>
</organism>
<accession>A0A5J4JG88</accession>
<gene>
    <name evidence="1" type="ORF">BpJC7_06410</name>
</gene>
<dbReference type="EMBL" id="BKZQ01000006">
    <property type="protein sequence ID" value="GER69338.1"/>
    <property type="molecule type" value="Genomic_DNA"/>
</dbReference>